<dbReference type="InterPro" id="IPR050900">
    <property type="entry name" value="Transposase_IS3/IS150/IS904"/>
</dbReference>
<feature type="domain" description="Integrase catalytic" evidence="2">
    <location>
        <begin position="126"/>
        <end position="292"/>
    </location>
</feature>
<organism evidence="4 6">
    <name type="scientific">Kribbella aluminosa</name>
    <dbReference type="NCBI Taxonomy" id="416017"/>
    <lineage>
        <taxon>Bacteria</taxon>
        <taxon>Bacillati</taxon>
        <taxon>Actinomycetota</taxon>
        <taxon>Actinomycetes</taxon>
        <taxon>Propionibacteriales</taxon>
        <taxon>Kribbellaceae</taxon>
        <taxon>Kribbella</taxon>
    </lineage>
</organism>
<evidence type="ECO:0000259" key="2">
    <source>
        <dbReference type="PROSITE" id="PS50994"/>
    </source>
</evidence>
<dbReference type="EMBL" id="JAGINT010000002">
    <property type="protein sequence ID" value="MBP2354635.1"/>
    <property type="molecule type" value="Genomic_DNA"/>
</dbReference>
<accession>A0ABS4USL5</accession>
<gene>
    <name evidence="3" type="ORF">JOF29_003957</name>
    <name evidence="4" type="ORF">JOF29_005745</name>
    <name evidence="5" type="ORF">JOF29_007771</name>
</gene>
<evidence type="ECO:0000313" key="3">
    <source>
        <dbReference type="EMBL" id="MBP2352874.1"/>
    </source>
</evidence>
<dbReference type="EMBL" id="JAGINT010000001">
    <property type="protein sequence ID" value="MBP2352874.1"/>
    <property type="molecule type" value="Genomic_DNA"/>
</dbReference>
<evidence type="ECO:0000313" key="5">
    <source>
        <dbReference type="EMBL" id="MBP2356661.1"/>
    </source>
</evidence>
<evidence type="ECO:0000256" key="1">
    <source>
        <dbReference type="ARBA" id="ARBA00002286"/>
    </source>
</evidence>
<comment type="caution">
    <text evidence="4">The sequence shown here is derived from an EMBL/GenBank/DDBJ whole genome shotgun (WGS) entry which is preliminary data.</text>
</comment>
<dbReference type="SUPFAM" id="SSF53098">
    <property type="entry name" value="Ribonuclease H-like"/>
    <property type="match status" value="1"/>
</dbReference>
<protein>
    <submittedName>
        <fullName evidence="4">Transposase InsO family protein</fullName>
    </submittedName>
</protein>
<dbReference type="EMBL" id="JAGINT010000002">
    <property type="protein sequence ID" value="MBP2356661.1"/>
    <property type="molecule type" value="Genomic_DNA"/>
</dbReference>
<evidence type="ECO:0000313" key="6">
    <source>
        <dbReference type="Proteomes" id="UP000755585"/>
    </source>
</evidence>
<dbReference type="Pfam" id="PF13276">
    <property type="entry name" value="HTH_21"/>
    <property type="match status" value="1"/>
</dbReference>
<dbReference type="PANTHER" id="PTHR46889:SF4">
    <property type="entry name" value="TRANSPOSASE INSO FOR INSERTION SEQUENCE ELEMENT IS911B-RELATED"/>
    <property type="match status" value="1"/>
</dbReference>
<proteinExistence type="predicted"/>
<dbReference type="Pfam" id="PF00665">
    <property type="entry name" value="rve"/>
    <property type="match status" value="1"/>
</dbReference>
<dbReference type="PANTHER" id="PTHR46889">
    <property type="entry name" value="TRANSPOSASE INSF FOR INSERTION SEQUENCE IS3B-RELATED"/>
    <property type="match status" value="1"/>
</dbReference>
<dbReference type="InterPro" id="IPR012337">
    <property type="entry name" value="RNaseH-like_sf"/>
</dbReference>
<dbReference type="NCBIfam" id="NF033516">
    <property type="entry name" value="transpos_IS3"/>
    <property type="match status" value="1"/>
</dbReference>
<sequence>MNCYPFIEAEKAGNHSVKRACELLQVSRSAYYADRTSGPSLREQRDAELTGKIVEIHDDSRYTYGSPRVHRELRAQGERCSRKRVVRLMRAADRYGRTPRRWKKTTIADPAAATRPDLIGRDFDIDPDHPGQLDRRWCGDITYIHTWQGWLYLATVIDLASRRVVGWAVADHLRTDLVADALTDAVNRRRPAADVVFHSDRGCQYTSAQFANLARDLCVTLSVGRKGQCWDNAVAESFFATVKTELIHRRAWPTRKAASSALFDYIEGWYNTRRRHSTLGYLSPTQYESSLTVTAEQVA</sequence>
<dbReference type="Pfam" id="PF13333">
    <property type="entry name" value="rve_2"/>
    <property type="match status" value="1"/>
</dbReference>
<comment type="function">
    <text evidence="1">Involved in the transposition of the insertion sequence.</text>
</comment>
<dbReference type="RefSeq" id="WP_209695550.1">
    <property type="nucleotide sequence ID" value="NZ_JAGINT010000001.1"/>
</dbReference>
<name>A0ABS4USL5_9ACTN</name>
<dbReference type="InterPro" id="IPR025948">
    <property type="entry name" value="HTH-like_dom"/>
</dbReference>
<dbReference type="InterPro" id="IPR036397">
    <property type="entry name" value="RNaseH_sf"/>
</dbReference>
<dbReference type="InterPro" id="IPR001584">
    <property type="entry name" value="Integrase_cat-core"/>
</dbReference>
<dbReference type="InterPro" id="IPR048020">
    <property type="entry name" value="Transpos_IS3"/>
</dbReference>
<reference evidence="4 6" key="1">
    <citation type="submission" date="2021-03" db="EMBL/GenBank/DDBJ databases">
        <title>Sequencing the genomes of 1000 actinobacteria strains.</title>
        <authorList>
            <person name="Klenk H.-P."/>
        </authorList>
    </citation>
    <scope>NUCLEOTIDE SEQUENCE [LARGE SCALE GENOMIC DNA]</scope>
    <source>
        <strain evidence="4 6">DSM 18824</strain>
    </source>
</reference>
<dbReference type="Proteomes" id="UP000755585">
    <property type="component" value="Unassembled WGS sequence"/>
</dbReference>
<dbReference type="Gene3D" id="3.30.420.10">
    <property type="entry name" value="Ribonuclease H-like superfamily/Ribonuclease H"/>
    <property type="match status" value="1"/>
</dbReference>
<evidence type="ECO:0000313" key="4">
    <source>
        <dbReference type="EMBL" id="MBP2354635.1"/>
    </source>
</evidence>
<keyword evidence="6" id="KW-1185">Reference proteome</keyword>
<dbReference type="PROSITE" id="PS50994">
    <property type="entry name" value="INTEGRASE"/>
    <property type="match status" value="1"/>
</dbReference>